<dbReference type="PROSITE" id="PS50878">
    <property type="entry name" value="RT_POL"/>
    <property type="match status" value="1"/>
</dbReference>
<comment type="caution">
    <text evidence="4">The sequence shown here is derived from an EMBL/GenBank/DDBJ whole genome shotgun (WGS) entry which is preliminary data.</text>
</comment>
<dbReference type="Pfam" id="PF00078">
    <property type="entry name" value="RVT_1"/>
    <property type="match status" value="1"/>
</dbReference>
<evidence type="ECO:0008006" key="6">
    <source>
        <dbReference type="Google" id="ProtNLM"/>
    </source>
</evidence>
<dbReference type="InterPro" id="IPR002156">
    <property type="entry name" value="RNaseH_domain"/>
</dbReference>
<feature type="region of interest" description="Disordered" evidence="1">
    <location>
        <begin position="1448"/>
        <end position="1474"/>
    </location>
</feature>
<organism evidence="4 5">
    <name type="scientific">Tricholomella constricta</name>
    <dbReference type="NCBI Taxonomy" id="117010"/>
    <lineage>
        <taxon>Eukaryota</taxon>
        <taxon>Fungi</taxon>
        <taxon>Dikarya</taxon>
        <taxon>Basidiomycota</taxon>
        <taxon>Agaricomycotina</taxon>
        <taxon>Agaricomycetes</taxon>
        <taxon>Agaricomycetidae</taxon>
        <taxon>Agaricales</taxon>
        <taxon>Tricholomatineae</taxon>
        <taxon>Lyophyllaceae</taxon>
        <taxon>Tricholomella</taxon>
    </lineage>
</organism>
<evidence type="ECO:0000259" key="2">
    <source>
        <dbReference type="PROSITE" id="PS50878"/>
    </source>
</evidence>
<feature type="region of interest" description="Disordered" evidence="1">
    <location>
        <begin position="1264"/>
        <end position="1285"/>
    </location>
</feature>
<dbReference type="InterPro" id="IPR043502">
    <property type="entry name" value="DNA/RNA_pol_sf"/>
</dbReference>
<dbReference type="Gene3D" id="3.60.10.10">
    <property type="entry name" value="Endonuclease/exonuclease/phosphatase"/>
    <property type="match status" value="1"/>
</dbReference>
<feature type="compositionally biased region" description="Polar residues" evidence="1">
    <location>
        <begin position="76"/>
        <end position="85"/>
    </location>
</feature>
<gene>
    <name evidence="4" type="ORF">D9615_009275</name>
</gene>
<feature type="compositionally biased region" description="Basic and acidic residues" evidence="1">
    <location>
        <begin position="61"/>
        <end position="72"/>
    </location>
</feature>
<dbReference type="Pfam" id="PF00075">
    <property type="entry name" value="RNase_H"/>
    <property type="match status" value="1"/>
</dbReference>
<feature type="compositionally biased region" description="Basic and acidic residues" evidence="1">
    <location>
        <begin position="1451"/>
        <end position="1463"/>
    </location>
</feature>
<dbReference type="CDD" id="cd09280">
    <property type="entry name" value="RNase_HI_eukaryote_like"/>
    <property type="match status" value="1"/>
</dbReference>
<dbReference type="Proteomes" id="UP000565441">
    <property type="component" value="Unassembled WGS sequence"/>
</dbReference>
<dbReference type="InterPro" id="IPR012337">
    <property type="entry name" value="RNaseH-like_sf"/>
</dbReference>
<reference evidence="4 5" key="1">
    <citation type="journal article" date="2020" name="ISME J.">
        <title>Uncovering the hidden diversity of litter-decomposition mechanisms in mushroom-forming fungi.</title>
        <authorList>
            <person name="Floudas D."/>
            <person name="Bentzer J."/>
            <person name="Ahren D."/>
            <person name="Johansson T."/>
            <person name="Persson P."/>
            <person name="Tunlid A."/>
        </authorList>
    </citation>
    <scope>NUCLEOTIDE SEQUENCE [LARGE SCALE GENOMIC DNA]</scope>
    <source>
        <strain evidence="4 5">CBS 661.87</strain>
    </source>
</reference>
<dbReference type="SUPFAM" id="SSF56219">
    <property type="entry name" value="DNase I-like"/>
    <property type="match status" value="1"/>
</dbReference>
<dbReference type="CDD" id="cd09076">
    <property type="entry name" value="L1-EN"/>
    <property type="match status" value="1"/>
</dbReference>
<dbReference type="Gene3D" id="3.30.420.10">
    <property type="entry name" value="Ribonuclease H-like superfamily/Ribonuclease H"/>
    <property type="match status" value="1"/>
</dbReference>
<dbReference type="InterPro" id="IPR036397">
    <property type="entry name" value="RNaseH_sf"/>
</dbReference>
<feature type="compositionally biased region" description="Acidic residues" evidence="1">
    <location>
        <begin position="1276"/>
        <end position="1285"/>
    </location>
</feature>
<dbReference type="SUPFAM" id="SSF53098">
    <property type="entry name" value="Ribonuclease H-like"/>
    <property type="match status" value="1"/>
</dbReference>
<dbReference type="GO" id="GO:0004523">
    <property type="term" value="F:RNA-DNA hybrid ribonuclease activity"/>
    <property type="evidence" value="ECO:0007669"/>
    <property type="project" value="InterPro"/>
</dbReference>
<dbReference type="PANTHER" id="PTHR31635">
    <property type="entry name" value="REVERSE TRANSCRIPTASE DOMAIN-CONTAINING PROTEIN-RELATED"/>
    <property type="match status" value="1"/>
</dbReference>
<evidence type="ECO:0000256" key="1">
    <source>
        <dbReference type="SAM" id="MobiDB-lite"/>
    </source>
</evidence>
<keyword evidence="5" id="KW-1185">Reference proteome</keyword>
<dbReference type="Pfam" id="PF03372">
    <property type="entry name" value="Exo_endo_phos"/>
    <property type="match status" value="1"/>
</dbReference>
<dbReference type="InterPro" id="IPR036691">
    <property type="entry name" value="Endo/exonu/phosph_ase_sf"/>
</dbReference>
<dbReference type="CDD" id="cd01650">
    <property type="entry name" value="RT_nLTR_like"/>
    <property type="match status" value="1"/>
</dbReference>
<dbReference type="GO" id="GO:0003676">
    <property type="term" value="F:nucleic acid binding"/>
    <property type="evidence" value="ECO:0007669"/>
    <property type="project" value="InterPro"/>
</dbReference>
<name>A0A8H5GW22_9AGAR</name>
<dbReference type="EMBL" id="JAACJP010000043">
    <property type="protein sequence ID" value="KAF5372376.1"/>
    <property type="molecule type" value="Genomic_DNA"/>
</dbReference>
<dbReference type="SUPFAM" id="SSF56672">
    <property type="entry name" value="DNA/RNA polymerases"/>
    <property type="match status" value="1"/>
</dbReference>
<evidence type="ECO:0000313" key="5">
    <source>
        <dbReference type="Proteomes" id="UP000565441"/>
    </source>
</evidence>
<proteinExistence type="predicted"/>
<dbReference type="PROSITE" id="PS50879">
    <property type="entry name" value="RNASE_H_1"/>
    <property type="match status" value="1"/>
</dbReference>
<evidence type="ECO:0000313" key="4">
    <source>
        <dbReference type="EMBL" id="KAF5372376.1"/>
    </source>
</evidence>
<accession>A0A8H5GW22</accession>
<protein>
    <recommendedName>
        <fullName evidence="6">Reverse transcriptase</fullName>
    </recommendedName>
</protein>
<feature type="domain" description="RNase H type-1" evidence="3">
    <location>
        <begin position="1325"/>
        <end position="1468"/>
    </location>
</feature>
<feature type="domain" description="Reverse transcriptase" evidence="2">
    <location>
        <begin position="694"/>
        <end position="983"/>
    </location>
</feature>
<sequence>MSTSPSPPLGHKGGEPSLGSEYGTGIHPDQPRGGPESAAALPDEGLEGEEGGPPQVNRDIPTPEHSPRRGDGPRANAQNNVQSTLPHEGERPRAPVLGPRRSMSPAVEDSSDENTQNAQEIDDVQAPVQSLMNRAQRRNLERQCRKKTRAAIRVASLNMRGYRTAGDSRTGSKWLQINQLLRDKRIGILAVQETHLTEERRDELEKLFAKRMKIFISKDPENPTGRAGVAIVLNRELTNTSGARVTEIVPGRAILTQTNWHKAENIAVLAVYAPNLTRTTENTDFWRKIKNFFTENPRIKVDIMMGDFNVVEDMLDRLPASNDPDEAIEALTELRNDLHLADGWRTTFPTTKAYTFLQEATATQSRLDRIYASEEIIATAREWKIEQSGVPGADHKLVSVQVSHQAAPEVGKGRWSIPHHVLRDKTFKAMINQEGKKALEEIHAIQGRRTETKNPQTIYAKYKTEIMHTARQRDKAIIPKRDRRIKELQKTLERVNNDPTVNEDEKRIASAEIESKLKTLQQNKHLDIRKQSAARNRLEGETICKYWTTANKESKPRDMIYALKKDEPPMSTEQQAYETNSQKMADLGRNYHNTLQAAGENTPYHLWNEKTSAVLENIQTKASDIQKQTLADPLTRSEVVDALKKAKNNTAAGLDGASNEMWKAIHSRYTEETALGSMTTFDIADLLTIVFNDIMECGLIPSSSFSEGWMCPLYKKNDKTDIANYRPITCLNTDYKLFTKCLATRLANIAPDLIHKSQAGFIPGRRITDQTKLIRLMMQYAESTKQNGLIIALDQEKAYDKIDHEYLWRTLKKFNLPDTFINTVKSLYANAETKIMINGHISSPWKINRGVRQGDPLSCMLFDLAIEPLAASMRASNLEGFTIPESSEKLIANLFADDTTVFLSENDDPKVLQRILDDWCTAAKAKFNTAKTEIIPIGTKTYRENMVRTRKMNPNSDPIPANIHVAIEGEAVRILGAWFGNEITAEGPWSIVMDKIETHLSRWEKSNPTMEGRKLITHMVVGGITQYLTQVQGMPKVIEKRLAKMIRTFVWKEKRSPVSEAALFLPTKDGGRGLLDIHARNEAIEIMWLKTYLNLGDDRPLWTLVADALIAGNTPKTEDRVDRRVRDNVFLQSWKAATTERAGVSLDIRSLQRVAKKYKLRPEGLAFSKGIVHQRPIWYHSEAHKRIRRMNHGPISECLKSKHQVRSAGDAEYLAAILETPGHLDTNDCECQICRACKQDTNCAHPHDCAHKAKALLDTLPEKWDPRRAPQMDIPDREDDETTEDEWTTLSHSLITDGKLAEVFRIFTTGEASGKLPKTVNQKDIGPAHYVATDGSCRNNGQENACAGAGVFYAQDDERNMSIKVPNEYRQSNQTAEMLALKEIAETADQEGRLYLELDSKYVIQNISSRLLKNENEGYITTPNADLIKLSIARLRGRETVTRVKWVKGHSGHERNEGADRQANEATDLPQDDNFNKSIDETLVLSGAKLTHLTQSLAYKAVRKIKQEAKPSARTRTERNLETIKDAIEEEFHKRPTSEAIWQSTRRKELSRQQRYFFWMVIHDAYMVGSHWSRDTFRAELQERARCAHDGDTETIEHIITKCECTGQKEIWQEMGKLWQQTKENEWAPPSLGAALGSQLAEVTTTEGKIKKGRTRLYRMLMAESIYLIWILRCERTIKNENRQHDAREVRARWWKAINDRLAIDQQMTSKRFKKKAIPRALVRETWHGIIKDSHKLPDDWIGAPGVLVGIGSVAQQEGVG</sequence>
<dbReference type="InterPro" id="IPR005135">
    <property type="entry name" value="Endo/exonuclease/phosphatase"/>
</dbReference>
<dbReference type="OrthoDB" id="4097129at2759"/>
<feature type="region of interest" description="Disordered" evidence="1">
    <location>
        <begin position="1"/>
        <end position="124"/>
    </location>
</feature>
<dbReference type="InterPro" id="IPR000477">
    <property type="entry name" value="RT_dom"/>
</dbReference>
<dbReference type="PANTHER" id="PTHR31635:SF196">
    <property type="entry name" value="REVERSE TRANSCRIPTASE DOMAIN-CONTAINING PROTEIN-RELATED"/>
    <property type="match status" value="1"/>
</dbReference>
<evidence type="ECO:0000259" key="3">
    <source>
        <dbReference type="PROSITE" id="PS50879"/>
    </source>
</evidence>